<gene>
    <name evidence="8" type="ORF">M569_09407</name>
</gene>
<name>S8CEX4_9LAMI</name>
<comment type="subcellular location">
    <subcellularLocation>
        <location evidence="1">Nucleus</location>
    </subcellularLocation>
</comment>
<evidence type="ECO:0000256" key="3">
    <source>
        <dbReference type="ARBA" id="ARBA00023125"/>
    </source>
</evidence>
<dbReference type="Proteomes" id="UP000015453">
    <property type="component" value="Unassembled WGS sequence"/>
</dbReference>
<sequence>MIPAREEEIKVKAPPSSSQKQKSSTTTTTITSWSRSRIKDPRIVRVSKALGSKDRHSKVCTVKGLRDRRVRLSIPTAVQIYDLQERLNLSQPSKVVDWLLDAAKKDINELPPLQQIPNFTTSSIEAMLGSGKLRNEAVLEKWPHVFCGNPVSDQVEMSGICNPYNPFLKWDSSNSCHHKGHPSQNLGSSLEDYWHGFGVVQLQPSLGYHPPCLAQQVFGFDDAAAAAMPILFMGEEKCGGGEERD</sequence>
<keyword evidence="3" id="KW-0238">DNA-binding</keyword>
<dbReference type="OrthoDB" id="1889307at2759"/>
<evidence type="ECO:0000313" key="8">
    <source>
        <dbReference type="EMBL" id="EPS65370.1"/>
    </source>
</evidence>
<comment type="caution">
    <text evidence="8">The sequence shown here is derived from an EMBL/GenBank/DDBJ whole genome shotgun (WGS) entry which is preliminary data.</text>
</comment>
<accession>S8CEX4</accession>
<dbReference type="PANTHER" id="PTHR31072:SF231">
    <property type="entry name" value="TRANSCRIPTION FACTOR TCP17"/>
    <property type="match status" value="1"/>
</dbReference>
<dbReference type="GO" id="GO:0005634">
    <property type="term" value="C:nucleus"/>
    <property type="evidence" value="ECO:0007669"/>
    <property type="project" value="UniProtKB-SubCell"/>
</dbReference>
<dbReference type="GO" id="GO:0043565">
    <property type="term" value="F:sequence-specific DNA binding"/>
    <property type="evidence" value="ECO:0007669"/>
    <property type="project" value="TreeGrafter"/>
</dbReference>
<reference evidence="8 9" key="1">
    <citation type="journal article" date="2013" name="BMC Genomics">
        <title>The miniature genome of a carnivorous plant Genlisea aurea contains a low number of genes and short non-coding sequences.</title>
        <authorList>
            <person name="Leushkin E.V."/>
            <person name="Sutormin R.A."/>
            <person name="Nabieva E.R."/>
            <person name="Penin A.A."/>
            <person name="Kondrashov A.S."/>
            <person name="Logacheva M.D."/>
        </authorList>
    </citation>
    <scope>NUCLEOTIDE SEQUENCE [LARGE SCALE GENOMIC DNA]</scope>
</reference>
<proteinExistence type="predicted"/>
<keyword evidence="2" id="KW-0805">Transcription regulation</keyword>
<evidence type="ECO:0000256" key="1">
    <source>
        <dbReference type="ARBA" id="ARBA00004123"/>
    </source>
</evidence>
<dbReference type="InterPro" id="IPR005333">
    <property type="entry name" value="Transcription_factor_TCP"/>
</dbReference>
<dbReference type="AlphaFoldDB" id="S8CEX4"/>
<keyword evidence="5" id="KW-0539">Nucleus</keyword>
<feature type="region of interest" description="Disordered" evidence="6">
    <location>
        <begin position="1"/>
        <end position="35"/>
    </location>
</feature>
<evidence type="ECO:0000256" key="2">
    <source>
        <dbReference type="ARBA" id="ARBA00023015"/>
    </source>
</evidence>
<dbReference type="GO" id="GO:0003700">
    <property type="term" value="F:DNA-binding transcription factor activity"/>
    <property type="evidence" value="ECO:0007669"/>
    <property type="project" value="InterPro"/>
</dbReference>
<keyword evidence="4" id="KW-0804">Transcription</keyword>
<dbReference type="Pfam" id="PF03634">
    <property type="entry name" value="TCP"/>
    <property type="match status" value="1"/>
</dbReference>
<evidence type="ECO:0000256" key="6">
    <source>
        <dbReference type="SAM" id="MobiDB-lite"/>
    </source>
</evidence>
<evidence type="ECO:0000256" key="4">
    <source>
        <dbReference type="ARBA" id="ARBA00023163"/>
    </source>
</evidence>
<feature type="compositionally biased region" description="Low complexity" evidence="6">
    <location>
        <begin position="16"/>
        <end position="35"/>
    </location>
</feature>
<evidence type="ECO:0000259" key="7">
    <source>
        <dbReference type="PROSITE" id="PS51369"/>
    </source>
</evidence>
<evidence type="ECO:0000256" key="5">
    <source>
        <dbReference type="ARBA" id="ARBA00023242"/>
    </source>
</evidence>
<evidence type="ECO:0000313" key="9">
    <source>
        <dbReference type="Proteomes" id="UP000015453"/>
    </source>
</evidence>
<keyword evidence="9" id="KW-1185">Reference proteome</keyword>
<organism evidence="8 9">
    <name type="scientific">Genlisea aurea</name>
    <dbReference type="NCBI Taxonomy" id="192259"/>
    <lineage>
        <taxon>Eukaryota</taxon>
        <taxon>Viridiplantae</taxon>
        <taxon>Streptophyta</taxon>
        <taxon>Embryophyta</taxon>
        <taxon>Tracheophyta</taxon>
        <taxon>Spermatophyta</taxon>
        <taxon>Magnoliopsida</taxon>
        <taxon>eudicotyledons</taxon>
        <taxon>Gunneridae</taxon>
        <taxon>Pentapetalae</taxon>
        <taxon>asterids</taxon>
        <taxon>lamiids</taxon>
        <taxon>Lamiales</taxon>
        <taxon>Lentibulariaceae</taxon>
        <taxon>Genlisea</taxon>
    </lineage>
</organism>
<dbReference type="EMBL" id="AUSU01004273">
    <property type="protein sequence ID" value="EPS65370.1"/>
    <property type="molecule type" value="Genomic_DNA"/>
</dbReference>
<feature type="domain" description="TCP" evidence="7">
    <location>
        <begin position="52"/>
        <end position="110"/>
    </location>
</feature>
<dbReference type="PROSITE" id="PS51369">
    <property type="entry name" value="TCP"/>
    <property type="match status" value="1"/>
</dbReference>
<dbReference type="PANTHER" id="PTHR31072">
    <property type="entry name" value="TRANSCRIPTION FACTOR TCP4-RELATED"/>
    <property type="match status" value="1"/>
</dbReference>
<dbReference type="InterPro" id="IPR017887">
    <property type="entry name" value="TF_TCP_subgr"/>
</dbReference>
<protein>
    <recommendedName>
        <fullName evidence="7">TCP domain-containing protein</fullName>
    </recommendedName>
</protein>
<feature type="compositionally biased region" description="Basic and acidic residues" evidence="6">
    <location>
        <begin position="1"/>
        <end position="11"/>
    </location>
</feature>